<dbReference type="Pfam" id="PF01380">
    <property type="entry name" value="SIS"/>
    <property type="match status" value="1"/>
</dbReference>
<dbReference type="PROSITE" id="PS51464">
    <property type="entry name" value="SIS"/>
    <property type="match status" value="1"/>
</dbReference>
<dbReference type="Gene3D" id="3.40.50.10490">
    <property type="entry name" value="Glucose-6-phosphate isomerase like protein, domain 1"/>
    <property type="match status" value="2"/>
</dbReference>
<dbReference type="PANTHER" id="PTHR32502:SF3">
    <property type="entry name" value="D-GALACTOSAMINE-6-PHOSPHATE DEAMINASE AGAS-RELATED"/>
    <property type="match status" value="1"/>
</dbReference>
<feature type="domain" description="SIS" evidence="3">
    <location>
        <begin position="49"/>
        <end position="204"/>
    </location>
</feature>
<protein>
    <submittedName>
        <fullName evidence="4">SIS domain-containing protein</fullName>
    </submittedName>
</protein>
<dbReference type="GO" id="GO:0009401">
    <property type="term" value="P:phosphoenolpyruvate-dependent sugar phosphotransferase system"/>
    <property type="evidence" value="ECO:0007669"/>
    <property type="project" value="TreeGrafter"/>
</dbReference>
<dbReference type="SUPFAM" id="SSF53697">
    <property type="entry name" value="SIS domain"/>
    <property type="match status" value="1"/>
</dbReference>
<evidence type="ECO:0000259" key="3">
    <source>
        <dbReference type="PROSITE" id="PS51464"/>
    </source>
</evidence>
<keyword evidence="1" id="KW-0963">Cytoplasm</keyword>
<keyword evidence="2" id="KW-0677">Repeat</keyword>
<gene>
    <name evidence="4" type="ORF">D5R81_05200</name>
</gene>
<organism evidence="4 5">
    <name type="scientific">Parashewanella spongiae</name>
    <dbReference type="NCBI Taxonomy" id="342950"/>
    <lineage>
        <taxon>Bacteria</taxon>
        <taxon>Pseudomonadati</taxon>
        <taxon>Pseudomonadota</taxon>
        <taxon>Gammaproteobacteria</taxon>
        <taxon>Alteromonadales</taxon>
        <taxon>Shewanellaceae</taxon>
        <taxon>Parashewanella</taxon>
    </lineage>
</organism>
<proteinExistence type="predicted"/>
<dbReference type="PANTHER" id="PTHR32502">
    <property type="entry name" value="N-ACETYLGALACTOSAMINE PERMEASE II COMPONENT-RELATED"/>
    <property type="match status" value="1"/>
</dbReference>
<sequence>METYLNHQAEFLKQKGAYWTAKEINQQPNCWLEIFEKISSEQKQIQQWLAPTLEKDGIRIIFTGAGTSAYIGDMLAPYLTQENGHLFESISTTDLVAAPQQYLPPTTPVLLVSFGRSGNSPESVAAINMINQCVNDVYHLVITCNQDGELAQYAIDTTNAYSVVLPEQTHDVSFAMTSSASTMVMAALSIFDHNRAKLNQLLKASDFAFKHLNSKLTSTISNDNQRIIFIGSGCLLGLAQEASLKYLELTAGKIDSYFQSSLGLRHGPKFAIDDQTQVIIFCENNAYTRQYDLDLYQELKHDGVAQNIVFFDHNDLDGQHLEGTWLALVYLVYAQFLAMEKSIKLGSSPDTPCETGQVNRVVQGVNIHPYHRVK</sequence>
<dbReference type="CDD" id="cd05008">
    <property type="entry name" value="SIS_GlmS_GlmD_1"/>
    <property type="match status" value="1"/>
</dbReference>
<name>A0A3A6TVS9_9GAMM</name>
<evidence type="ECO:0000313" key="4">
    <source>
        <dbReference type="EMBL" id="RJY18432.1"/>
    </source>
</evidence>
<evidence type="ECO:0000313" key="5">
    <source>
        <dbReference type="Proteomes" id="UP000273022"/>
    </source>
</evidence>
<evidence type="ECO:0000256" key="1">
    <source>
        <dbReference type="ARBA" id="ARBA00022490"/>
    </source>
</evidence>
<dbReference type="Proteomes" id="UP000273022">
    <property type="component" value="Unassembled WGS sequence"/>
</dbReference>
<evidence type="ECO:0000256" key="2">
    <source>
        <dbReference type="ARBA" id="ARBA00022737"/>
    </source>
</evidence>
<reference evidence="4 5" key="1">
    <citation type="submission" date="2018-09" db="EMBL/GenBank/DDBJ databases">
        <title>Phylogeny of the Shewanellaceae, and recommendation for two new genera, Pseudoshewanella and Parashewanella.</title>
        <authorList>
            <person name="Wang G."/>
        </authorList>
    </citation>
    <scope>NUCLEOTIDE SEQUENCE [LARGE SCALE GENOMIC DNA]</scope>
    <source>
        <strain evidence="4 5">KCTC 22492</strain>
    </source>
</reference>
<comment type="caution">
    <text evidence="4">The sequence shown here is derived from an EMBL/GenBank/DDBJ whole genome shotgun (WGS) entry which is preliminary data.</text>
</comment>
<dbReference type="RefSeq" id="WP_121852592.1">
    <property type="nucleotide sequence ID" value="NZ_CP037952.1"/>
</dbReference>
<dbReference type="InterPro" id="IPR001347">
    <property type="entry name" value="SIS_dom"/>
</dbReference>
<dbReference type="AlphaFoldDB" id="A0A3A6TVS9"/>
<dbReference type="GO" id="GO:0097367">
    <property type="term" value="F:carbohydrate derivative binding"/>
    <property type="evidence" value="ECO:0007669"/>
    <property type="project" value="InterPro"/>
</dbReference>
<dbReference type="InterPro" id="IPR050303">
    <property type="entry name" value="GatZ_KbaZ_carbometab"/>
</dbReference>
<keyword evidence="5" id="KW-1185">Reference proteome</keyword>
<dbReference type="InterPro" id="IPR035466">
    <property type="entry name" value="GlmS/AgaS_SIS"/>
</dbReference>
<dbReference type="GO" id="GO:0005886">
    <property type="term" value="C:plasma membrane"/>
    <property type="evidence" value="ECO:0007669"/>
    <property type="project" value="TreeGrafter"/>
</dbReference>
<dbReference type="OrthoDB" id="9779207at2"/>
<accession>A0A3A6TVS9</accession>
<dbReference type="GO" id="GO:1901135">
    <property type="term" value="P:carbohydrate derivative metabolic process"/>
    <property type="evidence" value="ECO:0007669"/>
    <property type="project" value="InterPro"/>
</dbReference>
<dbReference type="EMBL" id="QYYH01000022">
    <property type="protein sequence ID" value="RJY18432.1"/>
    <property type="molecule type" value="Genomic_DNA"/>
</dbReference>
<dbReference type="InterPro" id="IPR046348">
    <property type="entry name" value="SIS_dom_sf"/>
</dbReference>